<dbReference type="Proteomes" id="UP000199060">
    <property type="component" value="Unassembled WGS sequence"/>
</dbReference>
<evidence type="ECO:0000313" key="1">
    <source>
        <dbReference type="EMBL" id="SDD86815.1"/>
    </source>
</evidence>
<proteinExistence type="predicted"/>
<name>A0A1G6YB56_9BACT</name>
<reference evidence="2" key="1">
    <citation type="submission" date="2016-10" db="EMBL/GenBank/DDBJ databases">
        <authorList>
            <person name="Varghese N."/>
            <person name="Submissions S."/>
        </authorList>
    </citation>
    <scope>NUCLEOTIDE SEQUENCE [LARGE SCALE GENOMIC DNA]</scope>
    <source>
        <strain evidence="2">DSM 23095</strain>
    </source>
</reference>
<dbReference type="AlphaFoldDB" id="A0A1G6YB56"/>
<dbReference type="STRING" id="686796.SAMN04488104_10881"/>
<evidence type="ECO:0000313" key="2">
    <source>
        <dbReference type="Proteomes" id="UP000199060"/>
    </source>
</evidence>
<dbReference type="EMBL" id="FNAC01000088">
    <property type="protein sequence ID" value="SDD86815.1"/>
    <property type="molecule type" value="Genomic_DNA"/>
</dbReference>
<protein>
    <submittedName>
        <fullName evidence="1">Uncharacterized protein</fullName>
    </submittedName>
</protein>
<gene>
    <name evidence="1" type="ORF">SAMN04488104_10881</name>
</gene>
<keyword evidence="2" id="KW-1185">Reference proteome</keyword>
<sequence length="106" mass="12537">MEIWKTQPASVYLKSNEFCPNNWGMLIQNNSSVIKRNYSSKGREFVMEKQYFYLKKSKPIIDQIDTVLAEHYGFTEAELDFIINYDIKYRMGKALYGEAEDDNEED</sequence>
<accession>A0A1G6YB56</accession>
<organism evidence="1 2">
    <name type="scientific">Algoriphagus faecimaris</name>
    <dbReference type="NCBI Taxonomy" id="686796"/>
    <lineage>
        <taxon>Bacteria</taxon>
        <taxon>Pseudomonadati</taxon>
        <taxon>Bacteroidota</taxon>
        <taxon>Cytophagia</taxon>
        <taxon>Cytophagales</taxon>
        <taxon>Cyclobacteriaceae</taxon>
        <taxon>Algoriphagus</taxon>
    </lineage>
</organism>